<gene>
    <name evidence="3" type="ORF">ACFFPJ_15075</name>
</gene>
<evidence type="ECO:0000256" key="2">
    <source>
        <dbReference type="SAM" id="SignalP"/>
    </source>
</evidence>
<evidence type="ECO:0008006" key="5">
    <source>
        <dbReference type="Google" id="ProtNLM"/>
    </source>
</evidence>
<dbReference type="EMBL" id="JBHMBE010000006">
    <property type="protein sequence ID" value="MFB9647118.1"/>
    <property type="molecule type" value="Genomic_DNA"/>
</dbReference>
<sequence>MRTWGTLLVAAALIAAPTAAHADSADNYTPVDPSGATLAGSVVTGECRNAELWLAYTVTITDPDDVAASTGVATLVIDVPGRSVPVTLGPLTDGSVAGSMRLPAAAGAELRRVAGGGTAATTVNATIQVQPASVPALAYPITLPACGAAPASTVGALAVTGTSGLTPVVGLAGGALIALGSVFALLRLRSRRPH</sequence>
<keyword evidence="2" id="KW-0732">Signal</keyword>
<keyword evidence="4" id="KW-1185">Reference proteome</keyword>
<keyword evidence="1" id="KW-0472">Membrane</keyword>
<organism evidence="3 4">
    <name type="scientific">Microbacterium terregens</name>
    <dbReference type="NCBI Taxonomy" id="69363"/>
    <lineage>
        <taxon>Bacteria</taxon>
        <taxon>Bacillati</taxon>
        <taxon>Actinomycetota</taxon>
        <taxon>Actinomycetes</taxon>
        <taxon>Micrococcales</taxon>
        <taxon>Microbacteriaceae</taxon>
        <taxon>Microbacterium</taxon>
    </lineage>
</organism>
<reference evidence="3 4" key="1">
    <citation type="submission" date="2024-09" db="EMBL/GenBank/DDBJ databases">
        <authorList>
            <person name="Sun Q."/>
            <person name="Mori K."/>
        </authorList>
    </citation>
    <scope>NUCLEOTIDE SEQUENCE [LARGE SCALE GENOMIC DNA]</scope>
    <source>
        <strain evidence="3 4">JCM 1342</strain>
    </source>
</reference>
<keyword evidence="1" id="KW-1133">Transmembrane helix</keyword>
<dbReference type="RefSeq" id="WP_344711907.1">
    <property type="nucleotide sequence ID" value="NZ_BAAAWH010000001.1"/>
</dbReference>
<feature type="transmembrane region" description="Helical" evidence="1">
    <location>
        <begin position="168"/>
        <end position="188"/>
    </location>
</feature>
<proteinExistence type="predicted"/>
<feature type="chain" id="PRO_5045533497" description="Sortase" evidence="2">
    <location>
        <begin position="23"/>
        <end position="194"/>
    </location>
</feature>
<comment type="caution">
    <text evidence="3">The sequence shown here is derived from an EMBL/GenBank/DDBJ whole genome shotgun (WGS) entry which is preliminary data.</text>
</comment>
<feature type="signal peptide" evidence="2">
    <location>
        <begin position="1"/>
        <end position="22"/>
    </location>
</feature>
<evidence type="ECO:0000313" key="3">
    <source>
        <dbReference type="EMBL" id="MFB9647118.1"/>
    </source>
</evidence>
<protein>
    <recommendedName>
        <fullName evidence="5">Sortase</fullName>
    </recommendedName>
</protein>
<evidence type="ECO:0000313" key="4">
    <source>
        <dbReference type="Proteomes" id="UP001589611"/>
    </source>
</evidence>
<evidence type="ECO:0000256" key="1">
    <source>
        <dbReference type="SAM" id="Phobius"/>
    </source>
</evidence>
<keyword evidence="1" id="KW-0812">Transmembrane</keyword>
<name>A0ABV5T3G3_9MICO</name>
<accession>A0ABV5T3G3</accession>
<dbReference type="Proteomes" id="UP001589611">
    <property type="component" value="Unassembled WGS sequence"/>
</dbReference>